<dbReference type="EMBL" id="BMAO01018792">
    <property type="protein sequence ID" value="GFR26013.1"/>
    <property type="molecule type" value="Genomic_DNA"/>
</dbReference>
<protein>
    <submittedName>
        <fullName evidence="1">Uncharacterized protein</fullName>
    </submittedName>
</protein>
<evidence type="ECO:0000313" key="1">
    <source>
        <dbReference type="EMBL" id="GFR26013.1"/>
    </source>
</evidence>
<name>A0A8X6HMM7_TRICU</name>
<comment type="caution">
    <text evidence="1">The sequence shown here is derived from an EMBL/GenBank/DDBJ whole genome shotgun (WGS) entry which is preliminary data.</text>
</comment>
<accession>A0A8X6HMM7</accession>
<organism evidence="1 2">
    <name type="scientific">Trichonephila clavata</name>
    <name type="common">Joro spider</name>
    <name type="synonym">Nephila clavata</name>
    <dbReference type="NCBI Taxonomy" id="2740835"/>
    <lineage>
        <taxon>Eukaryota</taxon>
        <taxon>Metazoa</taxon>
        <taxon>Ecdysozoa</taxon>
        <taxon>Arthropoda</taxon>
        <taxon>Chelicerata</taxon>
        <taxon>Arachnida</taxon>
        <taxon>Araneae</taxon>
        <taxon>Araneomorphae</taxon>
        <taxon>Entelegynae</taxon>
        <taxon>Araneoidea</taxon>
        <taxon>Nephilidae</taxon>
        <taxon>Trichonephila</taxon>
    </lineage>
</organism>
<keyword evidence="2" id="KW-1185">Reference proteome</keyword>
<proteinExistence type="predicted"/>
<dbReference type="AlphaFoldDB" id="A0A8X6HMM7"/>
<reference evidence="1" key="1">
    <citation type="submission" date="2020-07" db="EMBL/GenBank/DDBJ databases">
        <title>Multicomponent nature underlies the extraordinary mechanical properties of spider dragline silk.</title>
        <authorList>
            <person name="Kono N."/>
            <person name="Nakamura H."/>
            <person name="Mori M."/>
            <person name="Yoshida Y."/>
            <person name="Ohtoshi R."/>
            <person name="Malay A.D."/>
            <person name="Moran D.A.P."/>
            <person name="Tomita M."/>
            <person name="Numata K."/>
            <person name="Arakawa K."/>
        </authorList>
    </citation>
    <scope>NUCLEOTIDE SEQUENCE</scope>
</reference>
<sequence>MLRYAIRKAPYDQVSTAIPRPAYPNDSPWKDASRWDHPSFLRSRTIPRNYTDHQRVGYAPFARAGTPISDDPSTTRKHYAMPYPSCMNHINPTTSQSTQSQMSPSLRRFTSNVSSLISPRVSCVTVRHSCTVVRFTRRASRVQPVWGAPELYAPPLGTLSTGPDDSHFAPTARHDSPYGGQFLCIPPHCHLLG</sequence>
<evidence type="ECO:0000313" key="2">
    <source>
        <dbReference type="Proteomes" id="UP000887116"/>
    </source>
</evidence>
<gene>
    <name evidence="1" type="ORF">TNCT_687671</name>
</gene>
<dbReference type="Proteomes" id="UP000887116">
    <property type="component" value="Unassembled WGS sequence"/>
</dbReference>